<dbReference type="AlphaFoldDB" id="A0ABD3DB99"/>
<evidence type="ECO:0000313" key="3">
    <source>
        <dbReference type="Proteomes" id="UP001632038"/>
    </source>
</evidence>
<gene>
    <name evidence="2" type="ORF">CASFOL_017880</name>
</gene>
<evidence type="ECO:0000256" key="1">
    <source>
        <dbReference type="SAM" id="Phobius"/>
    </source>
</evidence>
<proteinExistence type="predicted"/>
<keyword evidence="1" id="KW-1133">Transmembrane helix</keyword>
<keyword evidence="3" id="KW-1185">Reference proteome</keyword>
<feature type="transmembrane region" description="Helical" evidence="1">
    <location>
        <begin position="107"/>
        <end position="126"/>
    </location>
</feature>
<organism evidence="2 3">
    <name type="scientific">Castilleja foliolosa</name>
    <dbReference type="NCBI Taxonomy" id="1961234"/>
    <lineage>
        <taxon>Eukaryota</taxon>
        <taxon>Viridiplantae</taxon>
        <taxon>Streptophyta</taxon>
        <taxon>Embryophyta</taxon>
        <taxon>Tracheophyta</taxon>
        <taxon>Spermatophyta</taxon>
        <taxon>Magnoliopsida</taxon>
        <taxon>eudicotyledons</taxon>
        <taxon>Gunneridae</taxon>
        <taxon>Pentapetalae</taxon>
        <taxon>asterids</taxon>
        <taxon>lamiids</taxon>
        <taxon>Lamiales</taxon>
        <taxon>Orobanchaceae</taxon>
        <taxon>Pedicularideae</taxon>
        <taxon>Castillejinae</taxon>
        <taxon>Castilleja</taxon>
    </lineage>
</organism>
<reference evidence="3" key="1">
    <citation type="journal article" date="2024" name="IScience">
        <title>Strigolactones Initiate the Formation of Haustorium-like Structures in Castilleja.</title>
        <authorList>
            <person name="Buerger M."/>
            <person name="Peterson D."/>
            <person name="Chory J."/>
        </authorList>
    </citation>
    <scope>NUCLEOTIDE SEQUENCE [LARGE SCALE GENOMIC DNA]</scope>
</reference>
<sequence>MRMATDSSDIFLRYEMFLRYFVEGIWLSQQVISESGSSLEQDANLLKSKMVTTLPGFTGDVTESVDFPWWSEPKRCECHITPCSGFVFSGGTTGVGHYCCFARGSCLFAPSSRLIIVFIFLASVYMF</sequence>
<name>A0ABD3DB99_9LAMI</name>
<evidence type="ECO:0000313" key="2">
    <source>
        <dbReference type="EMBL" id="KAL3638509.1"/>
    </source>
</evidence>
<keyword evidence="1" id="KW-0812">Transmembrane</keyword>
<protein>
    <submittedName>
        <fullName evidence="2">Uncharacterized protein</fullName>
    </submittedName>
</protein>
<dbReference type="EMBL" id="JAVIJP010000019">
    <property type="protein sequence ID" value="KAL3638509.1"/>
    <property type="molecule type" value="Genomic_DNA"/>
</dbReference>
<dbReference type="Proteomes" id="UP001632038">
    <property type="component" value="Unassembled WGS sequence"/>
</dbReference>
<keyword evidence="1" id="KW-0472">Membrane</keyword>
<comment type="caution">
    <text evidence="2">The sequence shown here is derived from an EMBL/GenBank/DDBJ whole genome shotgun (WGS) entry which is preliminary data.</text>
</comment>
<accession>A0ABD3DB99</accession>